<name>A0A453HLZ1_AEGTS</name>
<reference evidence="2" key="5">
    <citation type="journal article" date="2021" name="G3 (Bethesda)">
        <title>Aegilops tauschii genome assembly Aet v5.0 features greater sequence contiguity and improved annotation.</title>
        <authorList>
            <person name="Wang L."/>
            <person name="Zhu T."/>
            <person name="Rodriguez J.C."/>
            <person name="Deal K.R."/>
            <person name="Dubcovsky J."/>
            <person name="McGuire P.E."/>
            <person name="Lux T."/>
            <person name="Spannagl M."/>
            <person name="Mayer K.F.X."/>
            <person name="Baldrich P."/>
            <person name="Meyers B.C."/>
            <person name="Huo N."/>
            <person name="Gu Y.Q."/>
            <person name="Zhou H."/>
            <person name="Devos K.M."/>
            <person name="Bennetzen J.L."/>
            <person name="Unver T."/>
            <person name="Budak H."/>
            <person name="Gulick P.J."/>
            <person name="Galiba G."/>
            <person name="Kalapos B."/>
            <person name="Nelson D.R."/>
            <person name="Li P."/>
            <person name="You F.M."/>
            <person name="Luo M.C."/>
            <person name="Dvorak J."/>
        </authorList>
    </citation>
    <scope>NUCLEOTIDE SEQUENCE [LARGE SCALE GENOMIC DNA]</scope>
    <source>
        <strain evidence="2">cv. AL8/78</strain>
    </source>
</reference>
<reference evidence="3" key="1">
    <citation type="journal article" date="2014" name="Science">
        <title>Ancient hybridizations among the ancestral genomes of bread wheat.</title>
        <authorList>
            <consortium name="International Wheat Genome Sequencing Consortium,"/>
            <person name="Marcussen T."/>
            <person name="Sandve S.R."/>
            <person name="Heier L."/>
            <person name="Spannagl M."/>
            <person name="Pfeifer M."/>
            <person name="Jakobsen K.S."/>
            <person name="Wulff B.B."/>
            <person name="Steuernagel B."/>
            <person name="Mayer K.F."/>
            <person name="Olsen O.A."/>
        </authorList>
    </citation>
    <scope>NUCLEOTIDE SEQUENCE [LARGE SCALE GENOMIC DNA]</scope>
    <source>
        <strain evidence="3">cv. AL8/78</strain>
    </source>
</reference>
<organism evidence="2 3">
    <name type="scientific">Aegilops tauschii subsp. strangulata</name>
    <name type="common">Goatgrass</name>
    <dbReference type="NCBI Taxonomy" id="200361"/>
    <lineage>
        <taxon>Eukaryota</taxon>
        <taxon>Viridiplantae</taxon>
        <taxon>Streptophyta</taxon>
        <taxon>Embryophyta</taxon>
        <taxon>Tracheophyta</taxon>
        <taxon>Spermatophyta</taxon>
        <taxon>Magnoliopsida</taxon>
        <taxon>Liliopsida</taxon>
        <taxon>Poales</taxon>
        <taxon>Poaceae</taxon>
        <taxon>BOP clade</taxon>
        <taxon>Pooideae</taxon>
        <taxon>Triticodae</taxon>
        <taxon>Triticeae</taxon>
        <taxon>Triticinae</taxon>
        <taxon>Aegilops</taxon>
    </lineage>
</organism>
<keyword evidence="3" id="KW-1185">Reference proteome</keyword>
<feature type="region of interest" description="Disordered" evidence="1">
    <location>
        <begin position="1"/>
        <end position="24"/>
    </location>
</feature>
<dbReference type="AlphaFoldDB" id="A0A453HLZ1"/>
<accession>A0A453HLZ1</accession>
<reference evidence="2" key="4">
    <citation type="submission" date="2019-03" db="UniProtKB">
        <authorList>
            <consortium name="EnsemblPlants"/>
        </authorList>
    </citation>
    <scope>IDENTIFICATION</scope>
</reference>
<reference evidence="3" key="2">
    <citation type="journal article" date="2017" name="Nat. Plants">
        <title>The Aegilops tauschii genome reveals multiple impacts of transposons.</title>
        <authorList>
            <person name="Zhao G."/>
            <person name="Zou C."/>
            <person name="Li K."/>
            <person name="Wang K."/>
            <person name="Li T."/>
            <person name="Gao L."/>
            <person name="Zhang X."/>
            <person name="Wang H."/>
            <person name="Yang Z."/>
            <person name="Liu X."/>
            <person name="Jiang W."/>
            <person name="Mao L."/>
            <person name="Kong X."/>
            <person name="Jiao Y."/>
            <person name="Jia J."/>
        </authorList>
    </citation>
    <scope>NUCLEOTIDE SEQUENCE [LARGE SCALE GENOMIC DNA]</scope>
    <source>
        <strain evidence="3">cv. AL8/78</strain>
    </source>
</reference>
<sequence length="82" mass="9118">MLAACLPSHRGRPGARRPGTSSSSYFGGSLFTCRSPLLPFQPISYSYIFFLFHIMYIKVRLVSEICKSIYAPYTFSVLGSGI</sequence>
<dbReference type="EnsemblPlants" id="AET4Gv20233100.3">
    <property type="protein sequence ID" value="AET4Gv20233100.3"/>
    <property type="gene ID" value="AET4Gv20233100"/>
</dbReference>
<dbReference type="Proteomes" id="UP000015105">
    <property type="component" value="Chromosome 4D"/>
</dbReference>
<proteinExistence type="predicted"/>
<evidence type="ECO:0000313" key="3">
    <source>
        <dbReference type="Proteomes" id="UP000015105"/>
    </source>
</evidence>
<protein>
    <submittedName>
        <fullName evidence="2">Uncharacterized protein</fullName>
    </submittedName>
</protein>
<evidence type="ECO:0000313" key="2">
    <source>
        <dbReference type="EnsemblPlants" id="AET4Gv20233100.3"/>
    </source>
</evidence>
<dbReference type="Gramene" id="AET4Gv20233100.3">
    <property type="protein sequence ID" value="AET4Gv20233100.3"/>
    <property type="gene ID" value="AET4Gv20233100"/>
</dbReference>
<reference evidence="2" key="3">
    <citation type="journal article" date="2017" name="Nature">
        <title>Genome sequence of the progenitor of the wheat D genome Aegilops tauschii.</title>
        <authorList>
            <person name="Luo M.C."/>
            <person name="Gu Y.Q."/>
            <person name="Puiu D."/>
            <person name="Wang H."/>
            <person name="Twardziok S.O."/>
            <person name="Deal K.R."/>
            <person name="Huo N."/>
            <person name="Zhu T."/>
            <person name="Wang L."/>
            <person name="Wang Y."/>
            <person name="McGuire P.E."/>
            <person name="Liu S."/>
            <person name="Long H."/>
            <person name="Ramasamy R.K."/>
            <person name="Rodriguez J.C."/>
            <person name="Van S.L."/>
            <person name="Yuan L."/>
            <person name="Wang Z."/>
            <person name="Xia Z."/>
            <person name="Xiao L."/>
            <person name="Anderson O.D."/>
            <person name="Ouyang S."/>
            <person name="Liang Y."/>
            <person name="Zimin A.V."/>
            <person name="Pertea G."/>
            <person name="Qi P."/>
            <person name="Bennetzen J.L."/>
            <person name="Dai X."/>
            <person name="Dawson M.W."/>
            <person name="Muller H.G."/>
            <person name="Kugler K."/>
            <person name="Rivarola-Duarte L."/>
            <person name="Spannagl M."/>
            <person name="Mayer K.F.X."/>
            <person name="Lu F.H."/>
            <person name="Bevan M.W."/>
            <person name="Leroy P."/>
            <person name="Li P."/>
            <person name="You F.M."/>
            <person name="Sun Q."/>
            <person name="Liu Z."/>
            <person name="Lyons E."/>
            <person name="Wicker T."/>
            <person name="Salzberg S.L."/>
            <person name="Devos K.M."/>
            <person name="Dvorak J."/>
        </authorList>
    </citation>
    <scope>NUCLEOTIDE SEQUENCE [LARGE SCALE GENOMIC DNA]</scope>
    <source>
        <strain evidence="2">cv. AL8/78</strain>
    </source>
</reference>
<evidence type="ECO:0000256" key="1">
    <source>
        <dbReference type="SAM" id="MobiDB-lite"/>
    </source>
</evidence>